<sequence length="135" mass="14177">MSVVEGGPRGLLLFAHGARDPAWARPFEAVAARCRAARPAMPVQLAFLDFMAPGLIEAGQRLAAEGCKSVDVLPLFLGAGGHVRKDVPVLLAQLEAELPKVRWLLHPAVGEAAALIEAMAAIALDAATLPVLNTR</sequence>
<organism evidence="3 4">
    <name type="scientific">Pseudaquabacterium terrae</name>
    <dbReference type="NCBI Taxonomy" id="2732868"/>
    <lineage>
        <taxon>Bacteria</taxon>
        <taxon>Pseudomonadati</taxon>
        <taxon>Pseudomonadota</taxon>
        <taxon>Betaproteobacteria</taxon>
        <taxon>Burkholderiales</taxon>
        <taxon>Sphaerotilaceae</taxon>
        <taxon>Pseudaquabacterium</taxon>
    </lineage>
</organism>
<dbReference type="Pfam" id="PF01903">
    <property type="entry name" value="CbiX"/>
    <property type="match status" value="1"/>
</dbReference>
<reference evidence="3 4" key="1">
    <citation type="submission" date="2020-05" db="EMBL/GenBank/DDBJ databases">
        <title>Aquincola sp. isolate from soil.</title>
        <authorList>
            <person name="Han J."/>
            <person name="Kim D.-U."/>
        </authorList>
    </citation>
    <scope>NUCLEOTIDE SEQUENCE [LARGE SCALE GENOMIC DNA]</scope>
    <source>
        <strain evidence="3 4">S2</strain>
    </source>
</reference>
<dbReference type="EMBL" id="JABRWJ010000007">
    <property type="protein sequence ID" value="NRF69859.1"/>
    <property type="molecule type" value="Genomic_DNA"/>
</dbReference>
<proteinExistence type="predicted"/>
<accession>A0ABX2EMG6</accession>
<dbReference type="Gene3D" id="3.40.50.1400">
    <property type="match status" value="1"/>
</dbReference>
<dbReference type="PANTHER" id="PTHR33542">
    <property type="entry name" value="SIROHYDROCHLORIN FERROCHELATASE, CHLOROPLASTIC"/>
    <property type="match status" value="1"/>
</dbReference>
<comment type="caution">
    <text evidence="3">The sequence shown here is derived from an EMBL/GenBank/DDBJ whole genome shotgun (WGS) entry which is preliminary data.</text>
</comment>
<keyword evidence="1" id="KW-0479">Metal-binding</keyword>
<evidence type="ECO:0000256" key="1">
    <source>
        <dbReference type="ARBA" id="ARBA00022723"/>
    </source>
</evidence>
<evidence type="ECO:0000256" key="2">
    <source>
        <dbReference type="ARBA" id="ARBA00023239"/>
    </source>
</evidence>
<name>A0ABX2EMG6_9BURK</name>
<evidence type="ECO:0000313" key="3">
    <source>
        <dbReference type="EMBL" id="NRF69859.1"/>
    </source>
</evidence>
<dbReference type="InterPro" id="IPR002762">
    <property type="entry name" value="CbiX-like"/>
</dbReference>
<gene>
    <name evidence="3" type="ORF">HLB44_22900</name>
</gene>
<dbReference type="InterPro" id="IPR050963">
    <property type="entry name" value="Sirohydro_Cobaltochel/CbiX"/>
</dbReference>
<dbReference type="RefSeq" id="WP_173127615.1">
    <property type="nucleotide sequence ID" value="NZ_JABRWJ010000007.1"/>
</dbReference>
<dbReference type="CDD" id="cd03416">
    <property type="entry name" value="CbiX_SirB_N"/>
    <property type="match status" value="1"/>
</dbReference>
<keyword evidence="2" id="KW-0456">Lyase</keyword>
<keyword evidence="4" id="KW-1185">Reference proteome</keyword>
<dbReference type="Proteomes" id="UP000737171">
    <property type="component" value="Unassembled WGS sequence"/>
</dbReference>
<dbReference type="SUPFAM" id="SSF53800">
    <property type="entry name" value="Chelatase"/>
    <property type="match status" value="1"/>
</dbReference>
<protein>
    <submittedName>
        <fullName evidence="3">CbiX/SirB N-terminal domain-containing protein</fullName>
    </submittedName>
</protein>
<dbReference type="PANTHER" id="PTHR33542:SF5">
    <property type="entry name" value="FERROCHELATASE CHE1"/>
    <property type="match status" value="1"/>
</dbReference>
<evidence type="ECO:0000313" key="4">
    <source>
        <dbReference type="Proteomes" id="UP000737171"/>
    </source>
</evidence>